<dbReference type="SMART" id="SM00450">
    <property type="entry name" value="RHOD"/>
    <property type="match status" value="1"/>
</dbReference>
<evidence type="ECO:0000313" key="11">
    <source>
        <dbReference type="EMBL" id="OQV19023.1"/>
    </source>
</evidence>
<dbReference type="OrthoDB" id="9999371at2759"/>
<sequence length="338" mass="37811">MDISKIRSKKPDEEDLDESFTPKVLIFDSADESINEDGGENAGEDDEILEVTVRIPLKKMTSLPTKKRKMDVALSPNFLTGLDLGGPPRKRLSTLDGNTVHSARRLGTTPGMTKPPPAVMKPPPKSLSSPLNADGTPFCVIRKKTQTGDGSTTLLLPTVRGAHSDLKCISPATLIDVLRQKKPYDVAEVSVVDCRYPFEYQAGHIQGAINIYTPDDLKARFLNLSVENPVEKKARKIIIFHCEFSSERGPDLYRILRNEDRILNEKRYPALHYPELYLLHGGYKAFFEQFRTYCFPQVYMPMNTPGHEDDVSQCKRKAKLQGCGRGGTVAKTAVSRRF</sequence>
<comment type="caution">
    <text evidence="11">The sequence shown here is derived from an EMBL/GenBank/DDBJ whole genome shotgun (WGS) entry which is preliminary data.</text>
</comment>
<dbReference type="PANTHER" id="PTHR10828:SF17">
    <property type="entry name" value="PROTEIN-TYROSINE-PHOSPHATASE"/>
    <property type="match status" value="1"/>
</dbReference>
<gene>
    <name evidence="11" type="ORF">BV898_06880</name>
</gene>
<dbReference type="InterPro" id="IPR001763">
    <property type="entry name" value="Rhodanese-like_dom"/>
</dbReference>
<keyword evidence="6 8" id="KW-0131">Cell cycle</keyword>
<dbReference type="Gene3D" id="3.40.250.10">
    <property type="entry name" value="Rhodanese-like domain"/>
    <property type="match status" value="1"/>
</dbReference>
<keyword evidence="5 8" id="KW-0904">Protein phosphatase</keyword>
<reference evidence="12" key="1">
    <citation type="submission" date="2017-01" db="EMBL/GenBank/DDBJ databases">
        <title>Comparative genomics of anhydrobiosis in the tardigrade Hypsibius dujardini.</title>
        <authorList>
            <person name="Yoshida Y."/>
            <person name="Koutsovoulos G."/>
            <person name="Laetsch D."/>
            <person name="Stevens L."/>
            <person name="Kumar S."/>
            <person name="Horikawa D."/>
            <person name="Ishino K."/>
            <person name="Komine S."/>
            <person name="Tomita M."/>
            <person name="Blaxter M."/>
            <person name="Arakawa K."/>
        </authorList>
    </citation>
    <scope>NUCLEOTIDE SEQUENCE [LARGE SCALE GENOMIC DNA]</scope>
    <source>
        <strain evidence="12">Z151</strain>
    </source>
</reference>
<evidence type="ECO:0000256" key="7">
    <source>
        <dbReference type="ARBA" id="ARBA00051722"/>
    </source>
</evidence>
<evidence type="ECO:0000256" key="3">
    <source>
        <dbReference type="ARBA" id="ARBA00022776"/>
    </source>
</evidence>
<dbReference type="GO" id="GO:0005634">
    <property type="term" value="C:nucleus"/>
    <property type="evidence" value="ECO:0007669"/>
    <property type="project" value="TreeGrafter"/>
</dbReference>
<name>A0A1W0WV49_HYPEX</name>
<evidence type="ECO:0000256" key="2">
    <source>
        <dbReference type="ARBA" id="ARBA00022618"/>
    </source>
</evidence>
<dbReference type="GO" id="GO:0110032">
    <property type="term" value="P:positive regulation of G2/MI transition of meiotic cell cycle"/>
    <property type="evidence" value="ECO:0007669"/>
    <property type="project" value="TreeGrafter"/>
</dbReference>
<feature type="compositionally biased region" description="Pro residues" evidence="9">
    <location>
        <begin position="113"/>
        <end position="125"/>
    </location>
</feature>
<dbReference type="PROSITE" id="PS50206">
    <property type="entry name" value="RHODANESE_3"/>
    <property type="match status" value="1"/>
</dbReference>
<feature type="domain" description="Rhodanese" evidence="10">
    <location>
        <begin position="185"/>
        <end position="295"/>
    </location>
</feature>
<evidence type="ECO:0000256" key="1">
    <source>
        <dbReference type="ARBA" id="ARBA00011065"/>
    </source>
</evidence>
<evidence type="ECO:0000256" key="9">
    <source>
        <dbReference type="SAM" id="MobiDB-lite"/>
    </source>
</evidence>
<comment type="catalytic activity">
    <reaction evidence="7 8">
        <text>O-phospho-L-tyrosyl-[protein] + H2O = L-tyrosyl-[protein] + phosphate</text>
        <dbReference type="Rhea" id="RHEA:10684"/>
        <dbReference type="Rhea" id="RHEA-COMP:10136"/>
        <dbReference type="Rhea" id="RHEA-COMP:20101"/>
        <dbReference type="ChEBI" id="CHEBI:15377"/>
        <dbReference type="ChEBI" id="CHEBI:43474"/>
        <dbReference type="ChEBI" id="CHEBI:46858"/>
        <dbReference type="ChEBI" id="CHEBI:61978"/>
        <dbReference type="EC" id="3.1.3.48"/>
    </reaction>
</comment>
<organism evidence="11 12">
    <name type="scientific">Hypsibius exemplaris</name>
    <name type="common">Freshwater tardigrade</name>
    <dbReference type="NCBI Taxonomy" id="2072580"/>
    <lineage>
        <taxon>Eukaryota</taxon>
        <taxon>Metazoa</taxon>
        <taxon>Ecdysozoa</taxon>
        <taxon>Tardigrada</taxon>
        <taxon>Eutardigrada</taxon>
        <taxon>Parachela</taxon>
        <taxon>Hypsibioidea</taxon>
        <taxon>Hypsibiidae</taxon>
        <taxon>Hypsibius</taxon>
    </lineage>
</organism>
<dbReference type="PRINTS" id="PR00716">
    <property type="entry name" value="MPIPHPHTASE"/>
</dbReference>
<evidence type="ECO:0000256" key="4">
    <source>
        <dbReference type="ARBA" id="ARBA00022801"/>
    </source>
</evidence>
<dbReference type="EC" id="3.1.3.48" evidence="8"/>
<dbReference type="InterPro" id="IPR036873">
    <property type="entry name" value="Rhodanese-like_dom_sf"/>
</dbReference>
<dbReference type="GO" id="GO:0010971">
    <property type="term" value="P:positive regulation of G2/M transition of mitotic cell cycle"/>
    <property type="evidence" value="ECO:0007669"/>
    <property type="project" value="TreeGrafter"/>
</dbReference>
<dbReference type="GO" id="GO:0051301">
    <property type="term" value="P:cell division"/>
    <property type="evidence" value="ECO:0007669"/>
    <property type="project" value="UniProtKB-UniRule"/>
</dbReference>
<dbReference type="Proteomes" id="UP000192578">
    <property type="component" value="Unassembled WGS sequence"/>
</dbReference>
<accession>A0A1W0WV49</accession>
<protein>
    <recommendedName>
        <fullName evidence="8">M-phase inducer phosphatase</fullName>
        <ecNumber evidence="8">3.1.3.48</ecNumber>
    </recommendedName>
</protein>
<evidence type="ECO:0000259" key="10">
    <source>
        <dbReference type="PROSITE" id="PS50206"/>
    </source>
</evidence>
<dbReference type="Pfam" id="PF00581">
    <property type="entry name" value="Rhodanese"/>
    <property type="match status" value="1"/>
</dbReference>
<evidence type="ECO:0000313" key="12">
    <source>
        <dbReference type="Proteomes" id="UP000192578"/>
    </source>
</evidence>
<feature type="region of interest" description="Disordered" evidence="9">
    <location>
        <begin position="101"/>
        <end position="129"/>
    </location>
</feature>
<dbReference type="InterPro" id="IPR000751">
    <property type="entry name" value="MPI_Phosphatase"/>
</dbReference>
<dbReference type="GO" id="GO:0004725">
    <property type="term" value="F:protein tyrosine phosphatase activity"/>
    <property type="evidence" value="ECO:0007669"/>
    <property type="project" value="UniProtKB-UniRule"/>
</dbReference>
<evidence type="ECO:0000256" key="6">
    <source>
        <dbReference type="ARBA" id="ARBA00023306"/>
    </source>
</evidence>
<proteinExistence type="inferred from homology"/>
<feature type="region of interest" description="Disordered" evidence="9">
    <location>
        <begin position="1"/>
        <end position="21"/>
    </location>
</feature>
<dbReference type="PANTHER" id="PTHR10828">
    <property type="entry name" value="M-PHASE INDUCER PHOSPHATASE DUAL SPECIFICITY PHOSPHATASE CDC25"/>
    <property type="match status" value="1"/>
</dbReference>
<dbReference type="GO" id="GO:0000086">
    <property type="term" value="P:G2/M transition of mitotic cell cycle"/>
    <property type="evidence" value="ECO:0007669"/>
    <property type="project" value="TreeGrafter"/>
</dbReference>
<dbReference type="SUPFAM" id="SSF52821">
    <property type="entry name" value="Rhodanese/Cell cycle control phosphatase"/>
    <property type="match status" value="1"/>
</dbReference>
<dbReference type="FunFam" id="3.40.250.10:FF:000021">
    <property type="entry name" value="M-phase inducer phosphatase cdc-25.2"/>
    <property type="match status" value="1"/>
</dbReference>
<keyword evidence="3 8" id="KW-0498">Mitosis</keyword>
<evidence type="ECO:0000256" key="8">
    <source>
        <dbReference type="RuleBase" id="RU368028"/>
    </source>
</evidence>
<evidence type="ECO:0000256" key="5">
    <source>
        <dbReference type="ARBA" id="ARBA00022912"/>
    </source>
</evidence>
<dbReference type="GO" id="GO:0005737">
    <property type="term" value="C:cytoplasm"/>
    <property type="evidence" value="ECO:0007669"/>
    <property type="project" value="TreeGrafter"/>
</dbReference>
<keyword evidence="12" id="KW-1185">Reference proteome</keyword>
<comment type="similarity">
    <text evidence="1 8">Belongs to the MPI phosphatase family.</text>
</comment>
<keyword evidence="2 8" id="KW-0132">Cell division</keyword>
<dbReference type="CDD" id="cd01530">
    <property type="entry name" value="Cdc25"/>
    <property type="match status" value="1"/>
</dbReference>
<dbReference type="EMBL" id="MTYJ01000043">
    <property type="protein sequence ID" value="OQV19023.1"/>
    <property type="molecule type" value="Genomic_DNA"/>
</dbReference>
<dbReference type="AlphaFoldDB" id="A0A1W0WV49"/>
<keyword evidence="4 8" id="KW-0378">Hydrolase</keyword>
<comment type="function">
    <text evidence="8">Tyrosine protein phosphatase which functions as a dosage-dependent inducer of mitotic progression.</text>
</comment>